<dbReference type="EMBL" id="JBHSHC010000080">
    <property type="protein sequence ID" value="MFC4767643.1"/>
    <property type="molecule type" value="Genomic_DNA"/>
</dbReference>
<organism evidence="1 2">
    <name type="scientific">Effusibacillus consociatus</name>
    <dbReference type="NCBI Taxonomy" id="1117041"/>
    <lineage>
        <taxon>Bacteria</taxon>
        <taxon>Bacillati</taxon>
        <taxon>Bacillota</taxon>
        <taxon>Bacilli</taxon>
        <taxon>Bacillales</taxon>
        <taxon>Alicyclobacillaceae</taxon>
        <taxon>Effusibacillus</taxon>
    </lineage>
</organism>
<comment type="caution">
    <text evidence="1">The sequence shown here is derived from an EMBL/GenBank/DDBJ whole genome shotgun (WGS) entry which is preliminary data.</text>
</comment>
<accession>A0ABV9Q140</accession>
<gene>
    <name evidence="1" type="ORF">ACFO8Q_09745</name>
</gene>
<keyword evidence="2" id="KW-1185">Reference proteome</keyword>
<protein>
    <submittedName>
        <fullName evidence="1">Uncharacterized protein</fullName>
    </submittedName>
</protein>
<reference evidence="2" key="1">
    <citation type="journal article" date="2019" name="Int. J. Syst. Evol. Microbiol.">
        <title>The Global Catalogue of Microorganisms (GCM) 10K type strain sequencing project: providing services to taxonomists for standard genome sequencing and annotation.</title>
        <authorList>
            <consortium name="The Broad Institute Genomics Platform"/>
            <consortium name="The Broad Institute Genome Sequencing Center for Infectious Disease"/>
            <person name="Wu L."/>
            <person name="Ma J."/>
        </authorList>
    </citation>
    <scope>NUCLEOTIDE SEQUENCE [LARGE SCALE GENOMIC DNA]</scope>
    <source>
        <strain evidence="2">WYCCWR 12678</strain>
    </source>
</reference>
<evidence type="ECO:0000313" key="1">
    <source>
        <dbReference type="EMBL" id="MFC4767643.1"/>
    </source>
</evidence>
<name>A0ABV9Q140_9BACL</name>
<evidence type="ECO:0000313" key="2">
    <source>
        <dbReference type="Proteomes" id="UP001596002"/>
    </source>
</evidence>
<proteinExistence type="predicted"/>
<dbReference type="Proteomes" id="UP001596002">
    <property type="component" value="Unassembled WGS sequence"/>
</dbReference>
<sequence>MIVTADPHVASRLTIRLALDKGVSLPVRSRSVIRLAAFPVRTIHRVSEMKALQNYWASFLANIAFALRRFYALNCYRQYITVSIAGQ</sequence>